<dbReference type="Pfam" id="PF03060">
    <property type="entry name" value="NMO"/>
    <property type="match status" value="1"/>
</dbReference>
<evidence type="ECO:0000256" key="1">
    <source>
        <dbReference type="ARBA" id="ARBA00009881"/>
    </source>
</evidence>
<dbReference type="PANTHER" id="PTHR42747">
    <property type="entry name" value="NITRONATE MONOOXYGENASE-RELATED"/>
    <property type="match status" value="1"/>
</dbReference>
<dbReference type="AlphaFoldDB" id="A0A1Z1FEH5"/>
<keyword evidence="3" id="KW-0288">FMN</keyword>
<evidence type="ECO:0000256" key="4">
    <source>
        <dbReference type="ARBA" id="ARBA00023002"/>
    </source>
</evidence>
<dbReference type="KEGG" id="cman:A9D14_00970"/>
<sequence length="331" mass="36101">MSPWIWQSQVTDRSIVDQLQARLRLPAIVAPMFLISGPDIVIAAARAGIMGMFPAPNARTIHDLSEWLARITRELTEAGREGMWAINMIVHPTYDRFDAELDLVCEYKPQIVVTALGNPRRPMDRIHAYGGSVFADVISPAQARKAADAGADGLILVASGAGGHTGHYSHFAFVEEVRSFWDGPLVLAGAIGSGNAIRAALTLGADFAYMGTRFIATREAQVAEANREMLVRSGMEDIVTTRAVTGIASNWMRESLEASGFTAEMLEEKKKVDFSNMGDTKAWKSIWGAGHSVGRTCRIQTVAEVVDELADEYAGGTSRAQSIERWSTCRR</sequence>
<evidence type="ECO:0000256" key="3">
    <source>
        <dbReference type="ARBA" id="ARBA00022643"/>
    </source>
</evidence>
<evidence type="ECO:0000256" key="5">
    <source>
        <dbReference type="ARBA" id="ARBA00023033"/>
    </source>
</evidence>
<dbReference type="CDD" id="cd04730">
    <property type="entry name" value="NPD_like"/>
    <property type="match status" value="1"/>
</dbReference>
<comment type="similarity">
    <text evidence="1">Belongs to the nitronate monooxygenase family. NMO class I subfamily.</text>
</comment>
<reference evidence="6 7" key="1">
    <citation type="submission" date="2017-01" db="EMBL/GenBank/DDBJ databases">
        <title>Complete genome sequence of esterase-producing bacterium Croceicoccus marinus E4A9.</title>
        <authorList>
            <person name="Wu Y.-H."/>
            <person name="Cheng H."/>
            <person name="Xu L."/>
            <person name="Huo Y.-Y."/>
            <person name="Wang C.-S."/>
            <person name="Xu X.-W."/>
        </authorList>
    </citation>
    <scope>NUCLEOTIDE SEQUENCE [LARGE SCALE GENOMIC DNA]</scope>
    <source>
        <strain evidence="6 7">E4A9</strain>
    </source>
</reference>
<dbReference type="GO" id="GO:0051213">
    <property type="term" value="F:dioxygenase activity"/>
    <property type="evidence" value="ECO:0007669"/>
    <property type="project" value="UniProtKB-KW"/>
</dbReference>
<dbReference type="InterPro" id="IPR004136">
    <property type="entry name" value="NMO"/>
</dbReference>
<organism evidence="6 7">
    <name type="scientific">Croceicoccus marinus</name>
    <dbReference type="NCBI Taxonomy" id="450378"/>
    <lineage>
        <taxon>Bacteria</taxon>
        <taxon>Pseudomonadati</taxon>
        <taxon>Pseudomonadota</taxon>
        <taxon>Alphaproteobacteria</taxon>
        <taxon>Sphingomonadales</taxon>
        <taxon>Erythrobacteraceae</taxon>
        <taxon>Croceicoccus</taxon>
    </lineage>
</organism>
<dbReference type="Proteomes" id="UP000195807">
    <property type="component" value="Chromosome"/>
</dbReference>
<keyword evidence="7" id="KW-1185">Reference proteome</keyword>
<dbReference type="InterPro" id="IPR013785">
    <property type="entry name" value="Aldolase_TIM"/>
</dbReference>
<proteinExistence type="inferred from homology"/>
<dbReference type="GO" id="GO:0018580">
    <property type="term" value="F:nitronate monooxygenase activity"/>
    <property type="evidence" value="ECO:0007669"/>
    <property type="project" value="InterPro"/>
</dbReference>
<evidence type="ECO:0000313" key="7">
    <source>
        <dbReference type="Proteomes" id="UP000195807"/>
    </source>
</evidence>
<keyword evidence="5" id="KW-0503">Monooxygenase</keyword>
<keyword evidence="2" id="KW-0285">Flavoprotein</keyword>
<evidence type="ECO:0000256" key="2">
    <source>
        <dbReference type="ARBA" id="ARBA00022630"/>
    </source>
</evidence>
<dbReference type="EMBL" id="CP019602">
    <property type="protein sequence ID" value="ARU17140.1"/>
    <property type="molecule type" value="Genomic_DNA"/>
</dbReference>
<evidence type="ECO:0000313" key="6">
    <source>
        <dbReference type="EMBL" id="ARU17140.1"/>
    </source>
</evidence>
<dbReference type="OrthoDB" id="9778912at2"/>
<dbReference type="STRING" id="450378.GCA_001661675_00194"/>
<dbReference type="SUPFAM" id="SSF51412">
    <property type="entry name" value="Inosine monophosphate dehydrogenase (IMPDH)"/>
    <property type="match status" value="1"/>
</dbReference>
<accession>A0A1Z1FEH5</accession>
<dbReference type="PANTHER" id="PTHR42747:SF4">
    <property type="entry name" value="BLR1330 PROTEIN"/>
    <property type="match status" value="1"/>
</dbReference>
<protein>
    <submittedName>
        <fullName evidence="6">2-nitropropane dioxygenase</fullName>
    </submittedName>
</protein>
<keyword evidence="4" id="KW-0560">Oxidoreductase</keyword>
<gene>
    <name evidence="6" type="ORF">A9D14_00970</name>
</gene>
<name>A0A1Z1FEH5_9SPHN</name>
<dbReference type="Gene3D" id="3.20.20.70">
    <property type="entry name" value="Aldolase class I"/>
    <property type="match status" value="1"/>
</dbReference>
<keyword evidence="6" id="KW-0223">Dioxygenase</keyword>